<dbReference type="EMBL" id="CP012746">
    <property type="protein sequence ID" value="ALL65061.1"/>
    <property type="molecule type" value="Genomic_DNA"/>
</dbReference>
<evidence type="ECO:0000313" key="2">
    <source>
        <dbReference type="Proteomes" id="UP000019146"/>
    </source>
</evidence>
<protein>
    <submittedName>
        <fullName evidence="1">Uncharacterized protein</fullName>
    </submittedName>
</protein>
<organism evidence="1 2">
    <name type="scientific">Paraburkholderia caribensis MBA4</name>
    <dbReference type="NCBI Taxonomy" id="1323664"/>
    <lineage>
        <taxon>Bacteria</taxon>
        <taxon>Pseudomonadati</taxon>
        <taxon>Pseudomonadota</taxon>
        <taxon>Betaproteobacteria</taxon>
        <taxon>Burkholderiales</taxon>
        <taxon>Burkholderiaceae</taxon>
        <taxon>Paraburkholderia</taxon>
    </lineage>
</organism>
<accession>A0A0N7JU04</accession>
<gene>
    <name evidence="1" type="ORF">K788_0002562</name>
</gene>
<name>A0A0N7JU04_9BURK</name>
<proteinExistence type="predicted"/>
<reference evidence="1 2" key="1">
    <citation type="journal article" date="2014" name="Genome Announc.">
        <title>Draft Genome Sequence of the Haloacid-Degrading Burkholderia caribensis Strain MBA4.</title>
        <authorList>
            <person name="Pan Y."/>
            <person name="Kong K.F."/>
            <person name="Tsang J.S."/>
        </authorList>
    </citation>
    <scope>NUCLEOTIDE SEQUENCE [LARGE SCALE GENOMIC DNA]</scope>
    <source>
        <strain evidence="1 2">MBA4</strain>
    </source>
</reference>
<dbReference type="AlphaFoldDB" id="A0A0N7JU04"/>
<sequence length="46" mass="5135">MRRRDSILKIEPPQRAAKPLRPIKKAEAGFPAPALYVIYASNCLAI</sequence>
<dbReference type="Proteomes" id="UP000019146">
    <property type="component" value="Chromosome 1"/>
</dbReference>
<dbReference type="KEGG" id="bcai:K788_0002562"/>
<evidence type="ECO:0000313" key="1">
    <source>
        <dbReference type="EMBL" id="ALL65061.1"/>
    </source>
</evidence>